<organism evidence="2 4">
    <name type="scientific">Pseudomonas fluorescens</name>
    <dbReference type="NCBI Taxonomy" id="294"/>
    <lineage>
        <taxon>Bacteria</taxon>
        <taxon>Pseudomonadati</taxon>
        <taxon>Pseudomonadota</taxon>
        <taxon>Gammaproteobacteria</taxon>
        <taxon>Pseudomonadales</taxon>
        <taxon>Pseudomonadaceae</taxon>
        <taxon>Pseudomonas</taxon>
    </lineage>
</organism>
<dbReference type="AlphaFoldDB" id="A0A120G7Q4"/>
<dbReference type="GO" id="GO:0003677">
    <property type="term" value="F:DNA binding"/>
    <property type="evidence" value="ECO:0007669"/>
    <property type="project" value="InterPro"/>
</dbReference>
<dbReference type="GO" id="GO:0004519">
    <property type="term" value="F:endonuclease activity"/>
    <property type="evidence" value="ECO:0007669"/>
    <property type="project" value="InterPro"/>
</dbReference>
<evidence type="ECO:0000313" key="2">
    <source>
        <dbReference type="EMBL" id="KWV87658.1"/>
    </source>
</evidence>
<dbReference type="Pfam" id="PF04471">
    <property type="entry name" value="Mrr_cat"/>
    <property type="match status" value="1"/>
</dbReference>
<sequence length="342" mass="38474">MHYRDSPGGRFEQLVADLIQALGYANVRSNVRVPGAKGVWEEVDVVYEQEGLLRAVEVKHYRYLSPPRAELFVNAMQQASRKQSMFEASSALLVISCPMNAALNLAAKAFPNVEIWDANELFRRASEFPDLSRELENFFEVSAPARSQPAIAIGLAQESDFSLKLKTGRLLADALLSVPPGKQSASDFETACINALKYLFELDLHGWHEQLNTDDELHRRDLICRILPKAEVWNLMLTDVGSRYVIFEFKNYTKEITQKEVVTTERYLYPSALRNVAILISPKGCAASAKKVIQGAMRENGKMILSLSVPEVEELLLAKDDGGDPNTYLFEKVDQFLMRLGR</sequence>
<evidence type="ECO:0000313" key="5">
    <source>
        <dbReference type="Proteomes" id="UP000239731"/>
    </source>
</evidence>
<reference evidence="2 4" key="1">
    <citation type="submission" date="2015-05" db="EMBL/GenBank/DDBJ databases">
        <title>A genomic and transcriptomic approach to investigate the blue pigment phenotype in Pseudomonas fluorescens.</title>
        <authorList>
            <person name="Andreani N.A."/>
            <person name="Cardazzo B."/>
        </authorList>
    </citation>
    <scope>NUCLEOTIDE SEQUENCE [LARGE SCALE GENOMIC DNA]</scope>
    <source>
        <strain evidence="2 4">Ps_22</strain>
    </source>
</reference>
<dbReference type="InterPro" id="IPR011335">
    <property type="entry name" value="Restrct_endonuc-II-like"/>
</dbReference>
<dbReference type="GO" id="GO:0009307">
    <property type="term" value="P:DNA restriction-modification system"/>
    <property type="evidence" value="ECO:0007669"/>
    <property type="project" value="InterPro"/>
</dbReference>
<comment type="caution">
    <text evidence="2">The sequence shown here is derived from an EMBL/GenBank/DDBJ whole genome shotgun (WGS) entry which is preliminary data.</text>
</comment>
<gene>
    <name evidence="3" type="ORF">C7A10_18965</name>
    <name evidence="2" type="ORF">PFLmoz3_02698</name>
</gene>
<evidence type="ECO:0000313" key="4">
    <source>
        <dbReference type="Proteomes" id="UP000061348"/>
    </source>
</evidence>
<dbReference type="RefSeq" id="WP_080757736.1">
    <property type="nucleotide sequence ID" value="NZ_JRXU01000024.1"/>
</dbReference>
<dbReference type="SUPFAM" id="SSF52980">
    <property type="entry name" value="Restriction endonuclease-like"/>
    <property type="match status" value="1"/>
</dbReference>
<dbReference type="Proteomes" id="UP000239731">
    <property type="component" value="Unassembled WGS sequence"/>
</dbReference>
<reference evidence="3 5" key="2">
    <citation type="submission" date="2018-03" db="EMBL/GenBank/DDBJ databases">
        <title>Blue discolouration in mozzarella cheese caused by Pseudomonas fluorescens.</title>
        <authorList>
            <person name="Chiesa F."/>
            <person name="Dalmasso A."/>
            <person name="Lomonaco S."/>
        </authorList>
    </citation>
    <scope>NUCLEOTIDE SEQUENCE [LARGE SCALE GENOMIC DNA]</scope>
    <source>
        <strain evidence="3 5">11293</strain>
    </source>
</reference>
<dbReference type="EMBL" id="PVUH01000012">
    <property type="protein sequence ID" value="PRW90700.1"/>
    <property type="molecule type" value="Genomic_DNA"/>
</dbReference>
<protein>
    <recommendedName>
        <fullName evidence="1">Restriction endonuclease type IV Mrr domain-containing protein</fullName>
    </recommendedName>
</protein>
<accession>A0A120G7Q4</accession>
<dbReference type="Proteomes" id="UP000061348">
    <property type="component" value="Unassembled WGS sequence"/>
</dbReference>
<dbReference type="InterPro" id="IPR007560">
    <property type="entry name" value="Restrct_endonuc_IV_Mrr"/>
</dbReference>
<dbReference type="PATRIC" id="fig|294.194.peg.2985"/>
<evidence type="ECO:0000313" key="3">
    <source>
        <dbReference type="EMBL" id="PRW90700.1"/>
    </source>
</evidence>
<proteinExistence type="predicted"/>
<name>A0A120G7Q4_PSEFL</name>
<evidence type="ECO:0000259" key="1">
    <source>
        <dbReference type="Pfam" id="PF04471"/>
    </source>
</evidence>
<feature type="domain" description="Restriction endonuclease type IV Mrr" evidence="1">
    <location>
        <begin position="8"/>
        <end position="123"/>
    </location>
</feature>
<dbReference type="EMBL" id="LCYA01000068">
    <property type="protein sequence ID" value="KWV87658.1"/>
    <property type="molecule type" value="Genomic_DNA"/>
</dbReference>